<reference evidence="11 12" key="2">
    <citation type="submission" date="2024-10" db="EMBL/GenBank/DDBJ databases">
        <authorList>
            <person name="Ryan C."/>
        </authorList>
    </citation>
    <scope>NUCLEOTIDE SEQUENCE [LARGE SCALE GENOMIC DNA]</scope>
</reference>
<dbReference type="GO" id="GO:0031969">
    <property type="term" value="C:chloroplast membrane"/>
    <property type="evidence" value="ECO:0007669"/>
    <property type="project" value="UniProtKB-SubCell"/>
</dbReference>
<evidence type="ECO:0000256" key="3">
    <source>
        <dbReference type="ARBA" id="ARBA00022528"/>
    </source>
</evidence>
<gene>
    <name evidence="11" type="ORF">URODEC1_LOCUS116409</name>
</gene>
<evidence type="ECO:0000256" key="8">
    <source>
        <dbReference type="ARBA" id="ARBA00023136"/>
    </source>
</evidence>
<evidence type="ECO:0000256" key="7">
    <source>
        <dbReference type="ARBA" id="ARBA00022989"/>
    </source>
</evidence>
<dbReference type="Gene3D" id="3.40.50.11550">
    <property type="match status" value="1"/>
</dbReference>
<dbReference type="EMBL" id="OZ075119">
    <property type="protein sequence ID" value="CAL5095425.1"/>
    <property type="molecule type" value="Genomic_DNA"/>
</dbReference>
<feature type="region of interest" description="Disordered" evidence="9">
    <location>
        <begin position="72"/>
        <end position="115"/>
    </location>
</feature>
<dbReference type="PROSITE" id="PS51318">
    <property type="entry name" value="TAT"/>
    <property type="match status" value="1"/>
</dbReference>
<dbReference type="PANTHER" id="PTHR31620:SF6">
    <property type="entry name" value="HAEM-BINDING UPTAKE TIKI SUPERFAMILY CHAN DOMAIN-CONTAINING PROTEIN"/>
    <property type="match status" value="1"/>
</dbReference>
<dbReference type="PANTHER" id="PTHR31620">
    <property type="entry name" value="PROTEIN RETICULATA-RELATED 2, CHLOROPLASTIC-RELATED"/>
    <property type="match status" value="1"/>
</dbReference>
<evidence type="ECO:0000313" key="11">
    <source>
        <dbReference type="EMBL" id="CAL5095425.1"/>
    </source>
</evidence>
<comment type="similarity">
    <text evidence="2">Belongs to the RETICULATA family.</text>
</comment>
<keyword evidence="3" id="KW-0150">Chloroplast</keyword>
<evidence type="ECO:0000256" key="5">
    <source>
        <dbReference type="ARBA" id="ARBA00022692"/>
    </source>
</evidence>
<feature type="compositionally biased region" description="Acidic residues" evidence="9">
    <location>
        <begin position="99"/>
        <end position="111"/>
    </location>
</feature>
<organism evidence="11 12">
    <name type="scientific">Urochloa decumbens</name>
    <dbReference type="NCBI Taxonomy" id="240449"/>
    <lineage>
        <taxon>Eukaryota</taxon>
        <taxon>Viridiplantae</taxon>
        <taxon>Streptophyta</taxon>
        <taxon>Embryophyta</taxon>
        <taxon>Tracheophyta</taxon>
        <taxon>Spermatophyta</taxon>
        <taxon>Magnoliopsida</taxon>
        <taxon>Liliopsida</taxon>
        <taxon>Poales</taxon>
        <taxon>Poaceae</taxon>
        <taxon>PACMAD clade</taxon>
        <taxon>Panicoideae</taxon>
        <taxon>Panicodae</taxon>
        <taxon>Paniceae</taxon>
        <taxon>Melinidinae</taxon>
        <taxon>Urochloa</taxon>
    </lineage>
</organism>
<keyword evidence="5" id="KW-0812">Transmembrane</keyword>
<dbReference type="Pfam" id="PF04187">
    <property type="entry name" value="Cofac_haem_bdg"/>
    <property type="match status" value="1"/>
</dbReference>
<proteinExistence type="inferred from homology"/>
<comment type="subcellular location">
    <subcellularLocation>
        <location evidence="1">Plastid</location>
        <location evidence="1">Chloroplast membrane</location>
        <topology evidence="1">Multi-pass membrane protein</topology>
    </subcellularLocation>
</comment>
<dbReference type="CDD" id="cd14727">
    <property type="entry name" value="ChanN-like"/>
    <property type="match status" value="1"/>
</dbReference>
<name>A0ABC9GKY4_9POAL</name>
<keyword evidence="12" id="KW-1185">Reference proteome</keyword>
<dbReference type="InterPro" id="IPR021825">
    <property type="entry name" value="RETICULATA-related"/>
</dbReference>
<evidence type="ECO:0000259" key="10">
    <source>
        <dbReference type="Pfam" id="PF04187"/>
    </source>
</evidence>
<dbReference type="Pfam" id="PF11891">
    <property type="entry name" value="RETICULATA-like"/>
    <property type="match status" value="1"/>
</dbReference>
<keyword evidence="4" id="KW-0934">Plastid</keyword>
<feature type="region of interest" description="Disordered" evidence="9">
    <location>
        <begin position="696"/>
        <end position="738"/>
    </location>
</feature>
<feature type="compositionally biased region" description="Acidic residues" evidence="9">
    <location>
        <begin position="727"/>
        <end position="738"/>
    </location>
</feature>
<feature type="region of interest" description="Disordered" evidence="9">
    <location>
        <begin position="1"/>
        <end position="42"/>
    </location>
</feature>
<feature type="domain" description="Haem-binding uptake Tiki superfamily ChaN" evidence="10">
    <location>
        <begin position="137"/>
        <end position="357"/>
    </location>
</feature>
<evidence type="ECO:0000256" key="6">
    <source>
        <dbReference type="ARBA" id="ARBA00022946"/>
    </source>
</evidence>
<reference evidence="12" key="1">
    <citation type="submission" date="2024-06" db="EMBL/GenBank/DDBJ databases">
        <authorList>
            <person name="Ryan C."/>
        </authorList>
    </citation>
    <scope>NUCLEOTIDE SEQUENCE [LARGE SCALE GENOMIC DNA]</scope>
</reference>
<keyword evidence="8" id="KW-0472">Membrane</keyword>
<accession>A0ABC9GKY4</accession>
<evidence type="ECO:0000256" key="2">
    <source>
        <dbReference type="ARBA" id="ARBA00010793"/>
    </source>
</evidence>
<feature type="compositionally biased region" description="Low complexity" evidence="9">
    <location>
        <begin position="81"/>
        <end position="98"/>
    </location>
</feature>
<dbReference type="InterPro" id="IPR007314">
    <property type="entry name" value="Cofac_haem-bd_dom"/>
</dbReference>
<keyword evidence="7" id="KW-1133">Transmembrane helix</keyword>
<evidence type="ECO:0000313" key="12">
    <source>
        <dbReference type="Proteomes" id="UP001497457"/>
    </source>
</evidence>
<evidence type="ECO:0000256" key="4">
    <source>
        <dbReference type="ARBA" id="ARBA00022640"/>
    </source>
</evidence>
<dbReference type="InterPro" id="IPR006311">
    <property type="entry name" value="TAT_signal"/>
</dbReference>
<evidence type="ECO:0000256" key="9">
    <source>
        <dbReference type="SAM" id="MobiDB-lite"/>
    </source>
</evidence>
<keyword evidence="6" id="KW-0809">Transit peptide</keyword>
<evidence type="ECO:0000256" key="1">
    <source>
        <dbReference type="ARBA" id="ARBA00004508"/>
    </source>
</evidence>
<dbReference type="SUPFAM" id="SSF159501">
    <property type="entry name" value="EreA/ChaN-like"/>
    <property type="match status" value="1"/>
</dbReference>
<protein>
    <recommendedName>
        <fullName evidence="10">Haem-binding uptake Tiki superfamily ChaN domain-containing protein</fullName>
    </recommendedName>
</protein>
<sequence length="738" mass="80426">MLSRAPAQSPAAPFKPRLSSPRSRLGASCKPLTAASSTRRSVSARAASRRGFLLLAPSLAAASAVLRTLPSAAAESDDADTPSTPTDELPSSSSPQPEAEAEAEAQPEPEESPMSRVYDATVLGLPEALAGDARGRVWEKLATARVVYLGEAELEPDPDDRALEFEIVRGLAGRCADAGRGLALALEAFPCDLQQQLDQFMDGRIDGKILKLYTSHWPQELWQQYEPLLNYCRDTGIKLIACGTPLEVKKTVQADGIRALTKAEREAYAPPAGSGFISGFMFSSGRSLIDKISTMDDSLFGTTSYLLEQTRAVDDYTISQIITKELNDGDLSRLLIVVTGASHVMYGPRGSGVPGRISKKVPKKDQVVVLLDPESQVIRREGEVPIADFLWYSAAKPCTRNCFDRAEIARVMNAAGRRTEALPQDLQKGIDLGVVSPEILQNFFDLEKYPVMAELIHRFQGFRERLLADPKFLQRLAIEEAISITTTLLAQYQKRQGRFFEEIDYVLTDTIRGSVVDFFTVWLPAPTISVLQYADDGSGQSLEFVRGLLGSLPDNAFQKNILGQDWNIKQRIAAVLVGGLKLASVGFISSIGAGVSSDLVYAARGIVKPSEKVEAGRKRTPIWKSAAVYSCFLGTSANLRYQIIAGLVEYRLGESLVTYYNQPLIAGLLSFIARTLNSYWGTQQWVDLARYTGIQKSEEEPPGEATMPAESPHLDACATEGHNLDDSSNDTDESSGPS</sequence>
<feature type="compositionally biased region" description="Low complexity" evidence="9">
    <location>
        <begin position="33"/>
        <end position="42"/>
    </location>
</feature>
<dbReference type="AlphaFoldDB" id="A0ABC9GKY4"/>
<dbReference type="Proteomes" id="UP001497457">
    <property type="component" value="Chromosome 9rd"/>
</dbReference>